<dbReference type="SUPFAM" id="SSF52540">
    <property type="entry name" value="P-loop containing nucleoside triphosphate hydrolases"/>
    <property type="match status" value="1"/>
</dbReference>
<dbReference type="Gene3D" id="3.40.50.300">
    <property type="entry name" value="P-loop containing nucleotide triphosphate hydrolases"/>
    <property type="match status" value="1"/>
</dbReference>
<evidence type="ECO:0000313" key="1">
    <source>
        <dbReference type="EMBL" id="SHL65429.1"/>
    </source>
</evidence>
<dbReference type="OrthoDB" id="7444642at2"/>
<dbReference type="RefSeq" id="WP_073034544.1">
    <property type="nucleotide sequence ID" value="NZ_FRBR01000004.1"/>
</dbReference>
<dbReference type="GO" id="GO:0016020">
    <property type="term" value="C:membrane"/>
    <property type="evidence" value="ECO:0007669"/>
    <property type="project" value="InterPro"/>
</dbReference>
<protein>
    <submittedName>
        <fullName evidence="1">Sulfotransferase family protein</fullName>
    </submittedName>
</protein>
<keyword evidence="1" id="KW-0808">Transferase</keyword>
<dbReference type="InterPro" id="IPR027417">
    <property type="entry name" value="P-loop_NTPase"/>
</dbReference>
<proteinExistence type="predicted"/>
<name>A0A1M7CEW5_9RHOB</name>
<accession>A0A1M7CEW5</accession>
<gene>
    <name evidence="1" type="ORF">SAMN05444398_104203</name>
</gene>
<dbReference type="InterPro" id="IPR005331">
    <property type="entry name" value="Sulfotransferase"/>
</dbReference>
<reference evidence="1 2" key="1">
    <citation type="submission" date="2016-11" db="EMBL/GenBank/DDBJ databases">
        <authorList>
            <person name="Jaros S."/>
            <person name="Januszkiewicz K."/>
            <person name="Wedrychowicz H."/>
        </authorList>
    </citation>
    <scope>NUCLEOTIDE SEQUENCE [LARGE SCALE GENOMIC DNA]</scope>
    <source>
        <strain evidence="1 2">DSM 29589</strain>
    </source>
</reference>
<dbReference type="GO" id="GO:0008146">
    <property type="term" value="F:sulfotransferase activity"/>
    <property type="evidence" value="ECO:0007669"/>
    <property type="project" value="InterPro"/>
</dbReference>
<dbReference type="STRING" id="337701.SAMN05444398_104203"/>
<dbReference type="Pfam" id="PF03567">
    <property type="entry name" value="Sulfotransfer_2"/>
    <property type="match status" value="1"/>
</dbReference>
<dbReference type="Proteomes" id="UP000183974">
    <property type="component" value="Unassembled WGS sequence"/>
</dbReference>
<dbReference type="EMBL" id="FRBR01000004">
    <property type="protein sequence ID" value="SHL65429.1"/>
    <property type="molecule type" value="Genomic_DNA"/>
</dbReference>
<evidence type="ECO:0000313" key="2">
    <source>
        <dbReference type="Proteomes" id="UP000183974"/>
    </source>
</evidence>
<sequence length="221" mass="25841">MPAFRTEDSIYYFAHVPKCGGTSIERGLEEAGIILSLHDPDWWGHQGTHWNRSSPQHIPKDALARLFAPDFFDYSFGFVRDPVERFLSAFNFNRGLGRLPRRQSLKRFLTQLEKSGDYFENSFDNHFLPADRFISEDCMVFRLEDGMDAVTEWLDKTSGGCIKASFGHHQKSYPEGNRPMDFMEKIRGKSIEPERIMAKVLDTTTRSRIEMLYRVDYDRFY</sequence>
<organism evidence="1 2">
    <name type="scientific">Roseovarius pacificus</name>
    <dbReference type="NCBI Taxonomy" id="337701"/>
    <lineage>
        <taxon>Bacteria</taxon>
        <taxon>Pseudomonadati</taxon>
        <taxon>Pseudomonadota</taxon>
        <taxon>Alphaproteobacteria</taxon>
        <taxon>Rhodobacterales</taxon>
        <taxon>Roseobacteraceae</taxon>
        <taxon>Roseovarius</taxon>
    </lineage>
</organism>
<keyword evidence="2" id="KW-1185">Reference proteome</keyword>
<dbReference type="AlphaFoldDB" id="A0A1M7CEW5"/>